<dbReference type="GO" id="GO:0005886">
    <property type="term" value="C:plasma membrane"/>
    <property type="evidence" value="ECO:0007669"/>
    <property type="project" value="UniProtKB-SubCell"/>
</dbReference>
<dbReference type="OrthoDB" id="128617at2"/>
<name>A0A1J1DRA2_9BACT</name>
<dbReference type="EMBL" id="AP017368">
    <property type="protein sequence ID" value="BAV92362.1"/>
    <property type="molecule type" value="Genomic_DNA"/>
</dbReference>
<dbReference type="SUPFAM" id="SSF103501">
    <property type="entry name" value="Respiratory nitrate reductase 1 gamma chain"/>
    <property type="match status" value="1"/>
</dbReference>
<accession>A0A1J1DRA2</accession>
<evidence type="ECO:0000313" key="9">
    <source>
        <dbReference type="EMBL" id="BAV92362.1"/>
    </source>
</evidence>
<keyword evidence="3 7" id="KW-0812">Transmembrane</keyword>
<protein>
    <submittedName>
        <fullName evidence="9">Putative high-molecular-weight cytochrome c subunit E</fullName>
    </submittedName>
</protein>
<gene>
    <name evidence="9" type="primary">hmcE</name>
    <name evidence="9" type="ORF">RSDT_0850</name>
</gene>
<evidence type="ECO:0000259" key="8">
    <source>
        <dbReference type="Pfam" id="PF02665"/>
    </source>
</evidence>
<feature type="transmembrane region" description="Helical" evidence="7">
    <location>
        <begin position="103"/>
        <end position="127"/>
    </location>
</feature>
<evidence type="ECO:0000256" key="6">
    <source>
        <dbReference type="ARBA" id="ARBA00023136"/>
    </source>
</evidence>
<keyword evidence="10" id="KW-1185">Reference proteome</keyword>
<dbReference type="GO" id="GO:0016491">
    <property type="term" value="F:oxidoreductase activity"/>
    <property type="evidence" value="ECO:0007669"/>
    <property type="project" value="UniProtKB-KW"/>
</dbReference>
<keyword evidence="4 7" id="KW-1133">Transmembrane helix</keyword>
<dbReference type="Pfam" id="PF02665">
    <property type="entry name" value="Nitrate_red_gam"/>
    <property type="match status" value="1"/>
</dbReference>
<sequence>MTTLFYLLGYLAVAGFFSLVFIKIRSYLTASPLHVRWEIYPIPHEGAKTSYGGSFMEEKDWWSKARHVSHLGDIKALVTEVLCLHATFEYNLKLWFRTYPFHFGMYMLMGGTIIVLFSALAQVFGLSPDCTFMLFVNNVINAVVLVGCLCIIGGGIALISRRMNDEGLKKYTTPEHYFNLLVFMIFAVFGLLAWIAAPSFFELARTFIHNLITCNFAPQTSTAFALHMLIGFFLLVWIPMTNMGHLFMKYFTYHDIRWGDEPTTYNEKTKQIIPDTLQKYSVTWSAGHITNGGRAKTWLEVATTNPAAPKNEA</sequence>
<keyword evidence="5" id="KW-0560">Oxidoreductase</keyword>
<organism evidence="9 10">
    <name type="scientific">Candidatus Desulfovibrio trichonymphae</name>
    <dbReference type="NCBI Taxonomy" id="1725232"/>
    <lineage>
        <taxon>Bacteria</taxon>
        <taxon>Pseudomonadati</taxon>
        <taxon>Thermodesulfobacteriota</taxon>
        <taxon>Desulfovibrionia</taxon>
        <taxon>Desulfovibrionales</taxon>
        <taxon>Desulfovibrionaceae</taxon>
        <taxon>Desulfovibrio</taxon>
    </lineage>
</organism>
<dbReference type="InterPro" id="IPR023234">
    <property type="entry name" value="NarG-like_domain"/>
</dbReference>
<dbReference type="Proteomes" id="UP000242645">
    <property type="component" value="Chromosome"/>
</dbReference>
<evidence type="ECO:0000313" key="10">
    <source>
        <dbReference type="Proteomes" id="UP000242645"/>
    </source>
</evidence>
<dbReference type="KEGG" id="dtr:RSDT_0850"/>
<feature type="transmembrane region" description="Helical" evidence="7">
    <location>
        <begin position="180"/>
        <end position="201"/>
    </location>
</feature>
<feature type="transmembrane region" description="Helical" evidence="7">
    <location>
        <begin position="221"/>
        <end position="240"/>
    </location>
</feature>
<feature type="transmembrane region" description="Helical" evidence="7">
    <location>
        <begin position="139"/>
        <end position="159"/>
    </location>
</feature>
<proteinExistence type="predicted"/>
<dbReference type="AlphaFoldDB" id="A0A1J1DRA2"/>
<evidence type="ECO:0000256" key="4">
    <source>
        <dbReference type="ARBA" id="ARBA00022989"/>
    </source>
</evidence>
<feature type="transmembrane region" description="Helical" evidence="7">
    <location>
        <begin position="6"/>
        <end position="24"/>
    </location>
</feature>
<dbReference type="InterPro" id="IPR036197">
    <property type="entry name" value="NarG-like_sf"/>
</dbReference>
<evidence type="ECO:0000256" key="2">
    <source>
        <dbReference type="ARBA" id="ARBA00022475"/>
    </source>
</evidence>
<dbReference type="RefSeq" id="WP_096400575.1">
    <property type="nucleotide sequence ID" value="NZ_AP017368.1"/>
</dbReference>
<dbReference type="Gene3D" id="1.20.950.20">
    <property type="entry name" value="Transmembrane di-heme cytochromes, Chain C"/>
    <property type="match status" value="1"/>
</dbReference>
<evidence type="ECO:0000256" key="7">
    <source>
        <dbReference type="SAM" id="Phobius"/>
    </source>
</evidence>
<evidence type="ECO:0000256" key="3">
    <source>
        <dbReference type="ARBA" id="ARBA00022692"/>
    </source>
</evidence>
<comment type="subcellular location">
    <subcellularLocation>
        <location evidence="1">Cell membrane</location>
        <topology evidence="1">Multi-pass membrane protein</topology>
    </subcellularLocation>
</comment>
<feature type="domain" description="NarG-like" evidence="8">
    <location>
        <begin position="94"/>
        <end position="253"/>
    </location>
</feature>
<evidence type="ECO:0000256" key="5">
    <source>
        <dbReference type="ARBA" id="ARBA00023002"/>
    </source>
</evidence>
<evidence type="ECO:0000256" key="1">
    <source>
        <dbReference type="ARBA" id="ARBA00004651"/>
    </source>
</evidence>
<keyword evidence="2" id="KW-1003">Cell membrane</keyword>
<reference evidence="9 10" key="1">
    <citation type="journal article" date="2017" name="ISME J.">
        <title>Genome of 'Ca. Desulfovibrio trichonymphae', an H2-oxidizing bacterium in a tripartite symbiotic system within a protist cell in the termite gut.</title>
        <authorList>
            <person name="Kuwahara H."/>
            <person name="Yuki M."/>
            <person name="Izawa K."/>
            <person name="Ohkuma M."/>
            <person name="Hongoh Y."/>
        </authorList>
    </citation>
    <scope>NUCLEOTIDE SEQUENCE [LARGE SCALE GENOMIC DNA]</scope>
    <source>
        <strain evidence="9 10">Rs-N31</strain>
    </source>
</reference>
<keyword evidence="6 7" id="KW-0472">Membrane</keyword>